<dbReference type="WBParaSite" id="L893_g20144.t1">
    <property type="protein sequence ID" value="L893_g20144.t1"/>
    <property type="gene ID" value="L893_g20144"/>
</dbReference>
<proteinExistence type="predicted"/>
<accession>A0A1I7YW78</accession>
<feature type="region of interest" description="Disordered" evidence="1">
    <location>
        <begin position="68"/>
        <end position="104"/>
    </location>
</feature>
<evidence type="ECO:0000313" key="3">
    <source>
        <dbReference type="WBParaSite" id="L893_g20144.t1"/>
    </source>
</evidence>
<sequence>MRNEAIITIAFPVEETLHKPRTKRSTDSDDYHQFIRRINWHLARNKTSDPDTWHDWFEAVKQNIEANCKSTPPPHPDRALQQIKWPKKERETGGGQTSEERGVEGSIVISRARIV</sequence>
<reference evidence="3" key="1">
    <citation type="submission" date="2016-11" db="UniProtKB">
        <authorList>
            <consortium name="WormBaseParasite"/>
        </authorList>
    </citation>
    <scope>IDENTIFICATION</scope>
</reference>
<dbReference type="AlphaFoldDB" id="A0A1I7YW78"/>
<dbReference type="Proteomes" id="UP000095287">
    <property type="component" value="Unplaced"/>
</dbReference>
<protein>
    <submittedName>
        <fullName evidence="3">Uncharacterized protein</fullName>
    </submittedName>
</protein>
<evidence type="ECO:0000256" key="1">
    <source>
        <dbReference type="SAM" id="MobiDB-lite"/>
    </source>
</evidence>
<organism evidence="2 3">
    <name type="scientific">Steinernema glaseri</name>
    <dbReference type="NCBI Taxonomy" id="37863"/>
    <lineage>
        <taxon>Eukaryota</taxon>
        <taxon>Metazoa</taxon>
        <taxon>Ecdysozoa</taxon>
        <taxon>Nematoda</taxon>
        <taxon>Chromadorea</taxon>
        <taxon>Rhabditida</taxon>
        <taxon>Tylenchina</taxon>
        <taxon>Panagrolaimomorpha</taxon>
        <taxon>Strongyloidoidea</taxon>
        <taxon>Steinernematidae</taxon>
        <taxon>Steinernema</taxon>
    </lineage>
</organism>
<feature type="compositionally biased region" description="Basic and acidic residues" evidence="1">
    <location>
        <begin position="86"/>
        <end position="103"/>
    </location>
</feature>
<evidence type="ECO:0000313" key="2">
    <source>
        <dbReference type="Proteomes" id="UP000095287"/>
    </source>
</evidence>
<name>A0A1I7YW78_9BILA</name>
<keyword evidence="2" id="KW-1185">Reference proteome</keyword>